<evidence type="ECO:0008006" key="5">
    <source>
        <dbReference type="Google" id="ProtNLM"/>
    </source>
</evidence>
<proteinExistence type="predicted"/>
<keyword evidence="1" id="KW-0175">Coiled coil</keyword>
<dbReference type="Proteomes" id="UP000823388">
    <property type="component" value="Chromosome 8K"/>
</dbReference>
<sequence>MEDPGPSSAAPEPSPTSPPPEEGDGWVLLPPREVEGIDDPKVIHWEDLQQELARLWSLSAALQSGRDRKAQLAARLESALEARRAFLQQDNEMAEMRHRLQEHTHHLGDLKVRTKKSSDDVEGKREQLCVKIRTLSVANKTLGTARNKLEEANKLLSGENGHGRLKNMEQKLRKRQQYMVTQVAQIYPVRPLDEQSPDHKPGITTSITKTSAAESMLPNGSQRRPLAILGLQLSKPNAKKTGYFSDKTDFHKSSTVLGYAAHAVSLIASYLNVPLRYPLRFGGSQSYILDPSPSVEPSSMTSVVSSVLLSTSMRTMEFPLFFDGQETTRSAYAIFLLNKDVEQLVNYIGAESLGPRHVLANLKQLTTIIQSQQYICVD</sequence>
<name>A0A8T0PFV6_PANVG</name>
<feature type="compositionally biased region" description="Low complexity" evidence="2">
    <location>
        <begin position="1"/>
        <end position="11"/>
    </location>
</feature>
<evidence type="ECO:0000313" key="3">
    <source>
        <dbReference type="EMBL" id="KAG2559798.1"/>
    </source>
</evidence>
<feature type="region of interest" description="Disordered" evidence="2">
    <location>
        <begin position="1"/>
        <end position="28"/>
    </location>
</feature>
<evidence type="ECO:0000256" key="1">
    <source>
        <dbReference type="ARBA" id="ARBA00023054"/>
    </source>
</evidence>
<organism evidence="3 4">
    <name type="scientific">Panicum virgatum</name>
    <name type="common">Blackwell switchgrass</name>
    <dbReference type="NCBI Taxonomy" id="38727"/>
    <lineage>
        <taxon>Eukaryota</taxon>
        <taxon>Viridiplantae</taxon>
        <taxon>Streptophyta</taxon>
        <taxon>Embryophyta</taxon>
        <taxon>Tracheophyta</taxon>
        <taxon>Spermatophyta</taxon>
        <taxon>Magnoliopsida</taxon>
        <taxon>Liliopsida</taxon>
        <taxon>Poales</taxon>
        <taxon>Poaceae</taxon>
        <taxon>PACMAD clade</taxon>
        <taxon>Panicoideae</taxon>
        <taxon>Panicodae</taxon>
        <taxon>Paniceae</taxon>
        <taxon>Panicinae</taxon>
        <taxon>Panicum</taxon>
        <taxon>Panicum sect. Hiantes</taxon>
    </lineage>
</organism>
<gene>
    <name evidence="3" type="ORF">PVAP13_8KG008900</name>
</gene>
<comment type="caution">
    <text evidence="3">The sequence shown here is derived from an EMBL/GenBank/DDBJ whole genome shotgun (WGS) entry which is preliminary data.</text>
</comment>
<accession>A0A8T0PFV6</accession>
<dbReference type="PANTHER" id="PTHR15157:SF24">
    <property type="entry name" value="VACUOLAR PROTEIN SORTING 38"/>
    <property type="match status" value="1"/>
</dbReference>
<evidence type="ECO:0000256" key="2">
    <source>
        <dbReference type="SAM" id="MobiDB-lite"/>
    </source>
</evidence>
<reference evidence="3" key="1">
    <citation type="submission" date="2020-05" db="EMBL/GenBank/DDBJ databases">
        <title>WGS assembly of Panicum virgatum.</title>
        <authorList>
            <person name="Lovell J.T."/>
            <person name="Jenkins J."/>
            <person name="Shu S."/>
            <person name="Juenger T.E."/>
            <person name="Schmutz J."/>
        </authorList>
    </citation>
    <scope>NUCLEOTIDE SEQUENCE</scope>
    <source>
        <strain evidence="3">AP13</strain>
    </source>
</reference>
<keyword evidence="4" id="KW-1185">Reference proteome</keyword>
<dbReference type="OrthoDB" id="72772at2759"/>
<dbReference type="GO" id="GO:0000323">
    <property type="term" value="C:lytic vacuole"/>
    <property type="evidence" value="ECO:0007669"/>
    <property type="project" value="TreeGrafter"/>
</dbReference>
<evidence type="ECO:0000313" key="4">
    <source>
        <dbReference type="Proteomes" id="UP000823388"/>
    </source>
</evidence>
<dbReference type="EMBL" id="CM029051">
    <property type="protein sequence ID" value="KAG2559798.1"/>
    <property type="molecule type" value="Genomic_DNA"/>
</dbReference>
<dbReference type="GO" id="GO:0005768">
    <property type="term" value="C:endosome"/>
    <property type="evidence" value="ECO:0007669"/>
    <property type="project" value="TreeGrafter"/>
</dbReference>
<dbReference type="PANTHER" id="PTHR15157">
    <property type="entry name" value="UV RADIATION RESISTANCE-ASSOCIATED GENE PROTEIN"/>
    <property type="match status" value="1"/>
</dbReference>
<dbReference type="GO" id="GO:0000149">
    <property type="term" value="F:SNARE binding"/>
    <property type="evidence" value="ECO:0007669"/>
    <property type="project" value="TreeGrafter"/>
</dbReference>
<dbReference type="InterPro" id="IPR018791">
    <property type="entry name" value="UV_resistance/autophagy_Atg14"/>
</dbReference>
<dbReference type="AlphaFoldDB" id="A0A8T0PFV6"/>
<dbReference type="Pfam" id="PF10186">
    <property type="entry name" value="ATG14"/>
    <property type="match status" value="1"/>
</dbReference>
<protein>
    <recommendedName>
        <fullName evidence="5">UV radiation resistance-associated gene protein</fullName>
    </recommendedName>
</protein>
<dbReference type="GO" id="GO:0032991">
    <property type="term" value="C:protein-containing complex"/>
    <property type="evidence" value="ECO:0007669"/>
    <property type="project" value="UniProtKB-ARBA"/>
</dbReference>
<dbReference type="GO" id="GO:0035493">
    <property type="term" value="P:SNARE complex assembly"/>
    <property type="evidence" value="ECO:0007669"/>
    <property type="project" value="TreeGrafter"/>
</dbReference>